<keyword evidence="5" id="KW-1185">Reference proteome</keyword>
<protein>
    <submittedName>
        <fullName evidence="4">Uncharacterized protein</fullName>
    </submittedName>
</protein>
<sequence length="655" mass="73588">MHMCNTIFALDEGWMHKQHSSQHLRFISAFRIRTFAEHPLTSREMYGNGQQSFVSQIVSISGGDTSITPSEKANTLVRRLVQVEGDRSFLPVSEDDLIEVEHLFAEPKNDKVLVDNILCFSRDIPDKCLEIERYPCAADHNHIRSDSDTMDPNTTQGVKEESKFEFIDGVLNGVDEEGDLHIANGLSTMCDDYLLDAEFADEVSDSDYGSWGGSFLGNIGLQSYSSELRGRNSLTSELTELSTPTIPVPEPSFDPNARLLEKMSIYELHETFSSTFGHETPVSDKGWPKHRISLGFQNLVDFENVSSLLECGVRTNENEGDLFPFCNDFSGRMYQPSTNAQGSKVRSLGRGMEKENLAARVELVTNSPPSGKVGVELLDLGDRDGLLLRRKRLRKPTRRYIEESSSLKSRYYTGKLESPTTSSSNKFLHVKSHNQHHRKGFGAMPLVCRQDYLSGSGLQVPFGVRVRRGRLKKSKSISGYDTENIKEDRFPSRNSGSEPSAESQDEMSDECLTTIKSGKGGMRRKHHRLWTLSEVMKLVDGVSQYGVGRWTEIKRLLFSASAYRTSVDLKDKWRNLLRASCAQLQSKREVELGRKHASQPIPQSVLRRVSELAIIYPYPRQRNSKFSCATPITATPESGAPVSRSGRVVHRKSLT</sequence>
<comment type="caution">
    <text evidence="4">The sequence shown here is derived from an EMBL/GenBank/DDBJ whole genome shotgun (WGS) entry which is preliminary data.</text>
</comment>
<dbReference type="PANTHER" id="PTHR47122:SF8">
    <property type="entry name" value="MYB-LIKE DOMAIN-CONTAINING PROTEIN"/>
    <property type="match status" value="1"/>
</dbReference>
<organism evidence="4 5">
    <name type="scientific">Protea cynaroides</name>
    <dbReference type="NCBI Taxonomy" id="273540"/>
    <lineage>
        <taxon>Eukaryota</taxon>
        <taxon>Viridiplantae</taxon>
        <taxon>Streptophyta</taxon>
        <taxon>Embryophyta</taxon>
        <taxon>Tracheophyta</taxon>
        <taxon>Spermatophyta</taxon>
        <taxon>Magnoliopsida</taxon>
        <taxon>Proteales</taxon>
        <taxon>Proteaceae</taxon>
        <taxon>Protea</taxon>
    </lineage>
</organism>
<reference evidence="4" key="1">
    <citation type="journal article" date="2023" name="Plant J.">
        <title>The genome of the king protea, Protea cynaroides.</title>
        <authorList>
            <person name="Chang J."/>
            <person name="Duong T.A."/>
            <person name="Schoeman C."/>
            <person name="Ma X."/>
            <person name="Roodt D."/>
            <person name="Barker N."/>
            <person name="Li Z."/>
            <person name="Van de Peer Y."/>
            <person name="Mizrachi E."/>
        </authorList>
    </citation>
    <scope>NUCLEOTIDE SEQUENCE</scope>
    <source>
        <tissue evidence="4">Young leaves</tissue>
    </source>
</reference>
<dbReference type="SMART" id="SM00717">
    <property type="entry name" value="SANT"/>
    <property type="match status" value="1"/>
</dbReference>
<gene>
    <name evidence="4" type="ORF">NE237_002712</name>
</gene>
<name>A0A9Q0QRX2_9MAGN</name>
<evidence type="ECO:0000313" key="5">
    <source>
        <dbReference type="Proteomes" id="UP001141806"/>
    </source>
</evidence>
<dbReference type="Gene3D" id="1.10.246.220">
    <property type="match status" value="1"/>
</dbReference>
<dbReference type="SUPFAM" id="SSF46689">
    <property type="entry name" value="Homeodomain-like"/>
    <property type="match status" value="1"/>
</dbReference>
<evidence type="ECO:0000259" key="2">
    <source>
        <dbReference type="PROSITE" id="PS50090"/>
    </source>
</evidence>
<feature type="region of interest" description="Disordered" evidence="1">
    <location>
        <begin position="635"/>
        <end position="655"/>
    </location>
</feature>
<dbReference type="Pfam" id="PF00249">
    <property type="entry name" value="Myb_DNA-binding"/>
    <property type="match status" value="1"/>
</dbReference>
<feature type="region of interest" description="Disordered" evidence="1">
    <location>
        <begin position="473"/>
        <end position="509"/>
    </location>
</feature>
<dbReference type="PANTHER" id="PTHR47122">
    <property type="entry name" value="MYB-LIKE DNA-BINDING DOMAIN CONTAINING PROTEIN, EXPRESSED"/>
    <property type="match status" value="1"/>
</dbReference>
<dbReference type="PROSITE" id="PS50090">
    <property type="entry name" value="MYB_LIKE"/>
    <property type="match status" value="1"/>
</dbReference>
<dbReference type="AlphaFoldDB" id="A0A9Q0QRX2"/>
<evidence type="ECO:0000313" key="4">
    <source>
        <dbReference type="EMBL" id="KAJ4969613.1"/>
    </source>
</evidence>
<dbReference type="OrthoDB" id="608866at2759"/>
<evidence type="ECO:0000259" key="3">
    <source>
        <dbReference type="PROSITE" id="PS51294"/>
    </source>
</evidence>
<evidence type="ECO:0000256" key="1">
    <source>
        <dbReference type="SAM" id="MobiDB-lite"/>
    </source>
</evidence>
<proteinExistence type="predicted"/>
<dbReference type="CDD" id="cd11660">
    <property type="entry name" value="SANT_TRF"/>
    <property type="match status" value="1"/>
</dbReference>
<dbReference type="InterPro" id="IPR017930">
    <property type="entry name" value="Myb_dom"/>
</dbReference>
<dbReference type="EMBL" id="JAMYWD010000005">
    <property type="protein sequence ID" value="KAJ4969613.1"/>
    <property type="molecule type" value="Genomic_DNA"/>
</dbReference>
<dbReference type="InterPro" id="IPR009057">
    <property type="entry name" value="Homeodomain-like_sf"/>
</dbReference>
<dbReference type="InterPro" id="IPR001005">
    <property type="entry name" value="SANT/Myb"/>
</dbReference>
<accession>A0A9Q0QRX2</accession>
<dbReference type="Proteomes" id="UP001141806">
    <property type="component" value="Unassembled WGS sequence"/>
</dbReference>
<feature type="domain" description="HTH myb-type" evidence="3">
    <location>
        <begin position="522"/>
        <end position="581"/>
    </location>
</feature>
<feature type="compositionally biased region" description="Polar residues" evidence="1">
    <location>
        <begin position="492"/>
        <end position="502"/>
    </location>
</feature>
<dbReference type="PROSITE" id="PS51294">
    <property type="entry name" value="HTH_MYB"/>
    <property type="match status" value="1"/>
</dbReference>
<feature type="domain" description="Myb-like" evidence="2">
    <location>
        <begin position="530"/>
        <end position="577"/>
    </location>
</feature>